<dbReference type="PANTHER" id="PTHR38698:SF1">
    <property type="entry name" value="FUNGAL PROTEIN"/>
    <property type="match status" value="1"/>
</dbReference>
<name>A0A8H2Y2D2_9AGAM</name>
<sequence>MDEWGSSVWATPATPSNNTEVSKIAENPFASSEPVASQGQTLSFSVDDAFDDKSAPTTPSFFSATKFPSGNPQESTANGSSAPADDGFGDFDDFAAPASGQAAGDDFDDFGDFGDGGDGGGFEASTSNAFGDVGGDGFGNDGFGTIPLEPPAHWQPLPVDPLPPLNELSELVQELMGPCWASLKPGDLMSDEPERQVEGLARILVTPESRSLHALLIQQPPNISNPPTWTRSRIRRQHLIALGIPVNLDEVLPQSALKPLPVLHIQTQAAHHPRPLSAPPGPRPGEPLSGKTGTGSARGSRAGTPVGSPIVGPGKKLPTSSGAARLGPKPQLDRGKIEEALAISPESLSLMPLAHLEAHLATMRTLTTSTSALLSHLLQQREALQQDSETYNGLIAGLVGEAQKMKSSGAKTRTGAIKRGSLM</sequence>
<dbReference type="InterPro" id="IPR031355">
    <property type="entry name" value="YBL010C/LAA2-like"/>
</dbReference>
<organism evidence="2 3">
    <name type="scientific">Rhizoctonia solani</name>
    <dbReference type="NCBI Taxonomy" id="456999"/>
    <lineage>
        <taxon>Eukaryota</taxon>
        <taxon>Fungi</taxon>
        <taxon>Dikarya</taxon>
        <taxon>Basidiomycota</taxon>
        <taxon>Agaricomycotina</taxon>
        <taxon>Agaricomycetes</taxon>
        <taxon>Cantharellales</taxon>
        <taxon>Ceratobasidiaceae</taxon>
        <taxon>Rhizoctonia</taxon>
    </lineage>
</organism>
<protein>
    <submittedName>
        <fullName evidence="2">Uncharacterized protein</fullName>
    </submittedName>
</protein>
<gene>
    <name evidence="2" type="ORF">RDB_LOCUS45250</name>
</gene>
<dbReference type="Proteomes" id="UP000663888">
    <property type="component" value="Unassembled WGS sequence"/>
</dbReference>
<evidence type="ECO:0000313" key="2">
    <source>
        <dbReference type="EMBL" id="CAE6437839.1"/>
    </source>
</evidence>
<feature type="compositionally biased region" description="Polar residues" evidence="1">
    <location>
        <begin position="34"/>
        <end position="44"/>
    </location>
</feature>
<comment type="caution">
    <text evidence="2">The sequence shown here is derived from an EMBL/GenBank/DDBJ whole genome shotgun (WGS) entry which is preliminary data.</text>
</comment>
<evidence type="ECO:0000313" key="3">
    <source>
        <dbReference type="Proteomes" id="UP000663888"/>
    </source>
</evidence>
<dbReference type="EMBL" id="CAJMWX010000879">
    <property type="protein sequence ID" value="CAE6437839.1"/>
    <property type="molecule type" value="Genomic_DNA"/>
</dbReference>
<proteinExistence type="predicted"/>
<dbReference type="Pfam" id="PF17104">
    <property type="entry name" value="YBL010C_LAA2"/>
    <property type="match status" value="1"/>
</dbReference>
<feature type="region of interest" description="Disordered" evidence="1">
    <location>
        <begin position="269"/>
        <end position="333"/>
    </location>
</feature>
<reference evidence="2" key="1">
    <citation type="submission" date="2021-01" db="EMBL/GenBank/DDBJ databases">
        <authorList>
            <person name="Kaushik A."/>
        </authorList>
    </citation>
    <scope>NUCLEOTIDE SEQUENCE</scope>
    <source>
        <strain evidence="2">AG4-R118</strain>
    </source>
</reference>
<feature type="compositionally biased region" description="Pro residues" evidence="1">
    <location>
        <begin position="276"/>
        <end position="285"/>
    </location>
</feature>
<accession>A0A8H2Y2D2</accession>
<evidence type="ECO:0000256" key="1">
    <source>
        <dbReference type="SAM" id="MobiDB-lite"/>
    </source>
</evidence>
<dbReference type="AlphaFoldDB" id="A0A8H2Y2D2"/>
<feature type="compositionally biased region" description="Gly residues" evidence="1">
    <location>
        <begin position="113"/>
        <end position="122"/>
    </location>
</feature>
<feature type="region of interest" description="Disordered" evidence="1">
    <location>
        <begin position="1"/>
        <end position="159"/>
    </location>
</feature>
<dbReference type="PANTHER" id="PTHR38698">
    <property type="entry name" value="EXPRESSED PROTEIN"/>
    <property type="match status" value="1"/>
</dbReference>
<feature type="compositionally biased region" description="Gly residues" evidence="1">
    <location>
        <begin position="132"/>
        <end position="142"/>
    </location>
</feature>
<feature type="compositionally biased region" description="Polar residues" evidence="1">
    <location>
        <begin position="55"/>
        <end position="81"/>
    </location>
</feature>